<evidence type="ECO:0000256" key="1">
    <source>
        <dbReference type="ARBA" id="ARBA00023015"/>
    </source>
</evidence>
<feature type="transmembrane region" description="Helical" evidence="4">
    <location>
        <begin position="77"/>
        <end position="96"/>
    </location>
</feature>
<dbReference type="OrthoDB" id="9789465at2"/>
<keyword evidence="7" id="KW-1185">Reference proteome</keyword>
<feature type="transmembrane region" description="Helical" evidence="4">
    <location>
        <begin position="50"/>
        <end position="70"/>
    </location>
</feature>
<evidence type="ECO:0000256" key="2">
    <source>
        <dbReference type="ARBA" id="ARBA00023125"/>
    </source>
</evidence>
<keyword evidence="1" id="KW-0805">Transcription regulation</keyword>
<feature type="transmembrane region" description="Helical" evidence="4">
    <location>
        <begin position="266"/>
        <end position="286"/>
    </location>
</feature>
<proteinExistence type="predicted"/>
<dbReference type="SUPFAM" id="SSF46894">
    <property type="entry name" value="C-terminal effector domain of the bipartite response regulators"/>
    <property type="match status" value="1"/>
</dbReference>
<feature type="transmembrane region" description="Helical" evidence="4">
    <location>
        <begin position="209"/>
        <end position="230"/>
    </location>
</feature>
<organism evidence="6 7">
    <name type="scientific">Natronincola ferrireducens</name>
    <dbReference type="NCBI Taxonomy" id="393762"/>
    <lineage>
        <taxon>Bacteria</taxon>
        <taxon>Bacillati</taxon>
        <taxon>Bacillota</taxon>
        <taxon>Clostridia</taxon>
        <taxon>Peptostreptococcales</taxon>
        <taxon>Natronincolaceae</taxon>
        <taxon>Natronincola</taxon>
    </lineage>
</organism>
<feature type="transmembrane region" description="Helical" evidence="4">
    <location>
        <begin position="292"/>
        <end position="314"/>
    </location>
</feature>
<dbReference type="SMART" id="SM00421">
    <property type="entry name" value="HTH_LUXR"/>
    <property type="match status" value="1"/>
</dbReference>
<dbReference type="RefSeq" id="WP_090550530.1">
    <property type="nucleotide sequence ID" value="NZ_FNFP01000001.1"/>
</dbReference>
<gene>
    <name evidence="6" type="ORF">SAMN05660472_00785</name>
</gene>
<evidence type="ECO:0000313" key="7">
    <source>
        <dbReference type="Proteomes" id="UP000198718"/>
    </source>
</evidence>
<evidence type="ECO:0000256" key="3">
    <source>
        <dbReference type="ARBA" id="ARBA00023163"/>
    </source>
</evidence>
<dbReference type="GO" id="GO:0006355">
    <property type="term" value="P:regulation of DNA-templated transcription"/>
    <property type="evidence" value="ECO:0007669"/>
    <property type="project" value="InterPro"/>
</dbReference>
<feature type="transmembrane region" description="Helical" evidence="4">
    <location>
        <begin position="242"/>
        <end position="259"/>
    </location>
</feature>
<dbReference type="InterPro" id="IPR000792">
    <property type="entry name" value="Tscrpt_reg_LuxR_C"/>
</dbReference>
<dbReference type="InterPro" id="IPR036259">
    <property type="entry name" value="MFS_trans_sf"/>
</dbReference>
<dbReference type="Gene3D" id="1.10.10.10">
    <property type="entry name" value="Winged helix-like DNA-binding domain superfamily/Winged helix DNA-binding domain"/>
    <property type="match status" value="1"/>
</dbReference>
<feature type="transmembrane region" description="Helical" evidence="4">
    <location>
        <begin position="136"/>
        <end position="155"/>
    </location>
</feature>
<dbReference type="PRINTS" id="PR00038">
    <property type="entry name" value="HTHLUXR"/>
</dbReference>
<dbReference type="PANTHER" id="PTHR44688">
    <property type="entry name" value="DNA-BINDING TRANSCRIPTIONAL ACTIVATOR DEVR_DOSR"/>
    <property type="match status" value="1"/>
</dbReference>
<keyword evidence="2" id="KW-0238">DNA-binding</keyword>
<evidence type="ECO:0000256" key="4">
    <source>
        <dbReference type="SAM" id="Phobius"/>
    </source>
</evidence>
<dbReference type="Proteomes" id="UP000198718">
    <property type="component" value="Unassembled WGS sequence"/>
</dbReference>
<dbReference type="GO" id="GO:0003677">
    <property type="term" value="F:DNA binding"/>
    <property type="evidence" value="ECO:0007669"/>
    <property type="project" value="UniProtKB-KW"/>
</dbReference>
<dbReference type="STRING" id="393762.SAMN05660472_00785"/>
<feature type="transmembrane region" description="Helical" evidence="4">
    <location>
        <begin position="326"/>
        <end position="350"/>
    </location>
</feature>
<name>A0A1G8Z9P8_9FIRM</name>
<dbReference type="AlphaFoldDB" id="A0A1G8Z9P8"/>
<dbReference type="SUPFAM" id="SSF103473">
    <property type="entry name" value="MFS general substrate transporter"/>
    <property type="match status" value="1"/>
</dbReference>
<evidence type="ECO:0000313" key="6">
    <source>
        <dbReference type="EMBL" id="SDK11826.1"/>
    </source>
</evidence>
<keyword evidence="4" id="KW-0812">Transmembrane</keyword>
<dbReference type="PANTHER" id="PTHR44688:SF16">
    <property type="entry name" value="DNA-BINDING TRANSCRIPTIONAL ACTIVATOR DEVR_DOSR"/>
    <property type="match status" value="1"/>
</dbReference>
<dbReference type="InterPro" id="IPR036388">
    <property type="entry name" value="WH-like_DNA-bd_sf"/>
</dbReference>
<feature type="transmembrane region" description="Helical" evidence="4">
    <location>
        <begin position="356"/>
        <end position="378"/>
    </location>
</feature>
<sequence length="478" mass="54300">MSTLLEKLEKDQRKLSIISFSLFAGWLLSLPFEGQILYSLMENADKDGALHNTIAMMTHFVGLSITGLFIKKQVAAKLAMITSAIVCLLGSLIFFLPVSILWYISLGAISFFAGIFVASWGFYFKVYSQSQERFKTAADVLIFSNILMIFINGIAVNISAFIGLVIAMLILMGGTLLTFRLEDFSEEISCSKINLEKTSEKIPNSLRPLVTLCLFILVITINSGLMYRVVIPAFAHHQLLTSYYWAIPYIVALFFLRNAKDQVNRGYILYIALAMIGLSYVSFMWLDRSITSYFIINTLMLAAFGVFDLFWWSILGEFFDYSQNPVQVLGIGLSMNVLGITIGGIVGNNLMYYEGLYYKATLVALTIVFVIITLLPILHMQLTRFLKSHVFLFKFANMKENQQQIAMASFREKKQLTDRETEIIELLLKGYTYKGIAENLCISENTMKYHVKNIYQKLSINSKMELIKIFSEEEKTFA</sequence>
<accession>A0A1G8Z9P8</accession>
<dbReference type="PROSITE" id="PS50043">
    <property type="entry name" value="HTH_LUXR_2"/>
    <property type="match status" value="1"/>
</dbReference>
<feature type="transmembrane region" description="Helical" evidence="4">
    <location>
        <begin position="15"/>
        <end position="38"/>
    </location>
</feature>
<protein>
    <submittedName>
        <fullName evidence="6">Regulatory protein, luxR family</fullName>
    </submittedName>
</protein>
<keyword evidence="4" id="KW-1133">Transmembrane helix</keyword>
<evidence type="ECO:0000259" key="5">
    <source>
        <dbReference type="PROSITE" id="PS50043"/>
    </source>
</evidence>
<dbReference type="PROSITE" id="PS00622">
    <property type="entry name" value="HTH_LUXR_1"/>
    <property type="match status" value="1"/>
</dbReference>
<feature type="domain" description="HTH luxR-type" evidence="5">
    <location>
        <begin position="409"/>
        <end position="474"/>
    </location>
</feature>
<keyword evidence="4" id="KW-0472">Membrane</keyword>
<dbReference type="EMBL" id="FNFP01000001">
    <property type="protein sequence ID" value="SDK11826.1"/>
    <property type="molecule type" value="Genomic_DNA"/>
</dbReference>
<dbReference type="InterPro" id="IPR016032">
    <property type="entry name" value="Sig_transdc_resp-reg_C-effctor"/>
</dbReference>
<dbReference type="Pfam" id="PF00196">
    <property type="entry name" value="GerE"/>
    <property type="match status" value="1"/>
</dbReference>
<reference evidence="6 7" key="1">
    <citation type="submission" date="2016-10" db="EMBL/GenBank/DDBJ databases">
        <authorList>
            <person name="de Groot N.N."/>
        </authorList>
    </citation>
    <scope>NUCLEOTIDE SEQUENCE [LARGE SCALE GENOMIC DNA]</scope>
    <source>
        <strain evidence="6 7">DSM 18346</strain>
    </source>
</reference>
<feature type="transmembrane region" description="Helical" evidence="4">
    <location>
        <begin position="102"/>
        <end position="124"/>
    </location>
</feature>
<dbReference type="CDD" id="cd06170">
    <property type="entry name" value="LuxR_C_like"/>
    <property type="match status" value="1"/>
</dbReference>
<keyword evidence="3" id="KW-0804">Transcription</keyword>